<dbReference type="PANTHER" id="PTHR16056">
    <property type="entry name" value="REGULATOR OF MICROTUBULE DYNAMICS PROTEIN"/>
    <property type="match status" value="1"/>
</dbReference>
<dbReference type="OrthoDB" id="9813878at2"/>
<evidence type="ECO:0000256" key="9">
    <source>
        <dbReference type="SAM" id="SignalP"/>
    </source>
</evidence>
<evidence type="ECO:0000256" key="7">
    <source>
        <dbReference type="ARBA" id="ARBA00039966"/>
    </source>
</evidence>
<feature type="signal peptide" evidence="9">
    <location>
        <begin position="1"/>
        <end position="21"/>
    </location>
</feature>
<keyword evidence="11" id="KW-1185">Reference proteome</keyword>
<proteinExistence type="predicted"/>
<keyword evidence="3" id="KW-0963">Cytoplasm</keyword>
<dbReference type="GO" id="GO:0005737">
    <property type="term" value="C:cytoplasm"/>
    <property type="evidence" value="ECO:0007669"/>
    <property type="project" value="TreeGrafter"/>
</dbReference>
<dbReference type="RefSeq" id="WP_076380663.1">
    <property type="nucleotide sequence ID" value="NZ_AP017422.1"/>
</dbReference>
<gene>
    <name evidence="10" type="ORF">SAMN05421788_10752</name>
</gene>
<dbReference type="GO" id="GO:0008017">
    <property type="term" value="F:microtubule binding"/>
    <property type="evidence" value="ECO:0007669"/>
    <property type="project" value="TreeGrafter"/>
</dbReference>
<dbReference type="Proteomes" id="UP000186917">
    <property type="component" value="Unassembled WGS sequence"/>
</dbReference>
<organism evidence="10 11">
    <name type="scientific">Filimonas lacunae</name>
    <dbReference type="NCBI Taxonomy" id="477680"/>
    <lineage>
        <taxon>Bacteria</taxon>
        <taxon>Pseudomonadati</taxon>
        <taxon>Bacteroidota</taxon>
        <taxon>Chitinophagia</taxon>
        <taxon>Chitinophagales</taxon>
        <taxon>Chitinophagaceae</taxon>
        <taxon>Filimonas</taxon>
    </lineage>
</organism>
<evidence type="ECO:0000256" key="4">
    <source>
        <dbReference type="ARBA" id="ARBA00022737"/>
    </source>
</evidence>
<dbReference type="GO" id="GO:0097431">
    <property type="term" value="C:mitotic spindle pole"/>
    <property type="evidence" value="ECO:0007669"/>
    <property type="project" value="TreeGrafter"/>
</dbReference>
<dbReference type="AlphaFoldDB" id="A0A173MFN1"/>
<keyword evidence="6" id="KW-0206">Cytoskeleton</keyword>
<dbReference type="SUPFAM" id="SSF48452">
    <property type="entry name" value="TPR-like"/>
    <property type="match status" value="1"/>
</dbReference>
<dbReference type="GO" id="GO:0005876">
    <property type="term" value="C:spindle microtubule"/>
    <property type="evidence" value="ECO:0007669"/>
    <property type="project" value="TreeGrafter"/>
</dbReference>
<dbReference type="Pfam" id="PF21033">
    <property type="entry name" value="RMD1-3"/>
    <property type="match status" value="1"/>
</dbReference>
<evidence type="ECO:0000256" key="8">
    <source>
        <dbReference type="ARBA" id="ARBA00041958"/>
    </source>
</evidence>
<sequence>MIKKNLAIALFSLVTFQAALAQDATVTLKEAENLEKQLKEDAALEKFKSVAIADSTNITALLKTAELSCATGGRIKDIKARKPSYDQALTFATRAYNQQPENAQVNYIMSLVSSKMPEVEEENKKLVQYIKQTKEYADKALAINPNHGKANYMVGKWNLEMLNMNWFKKAAAKTLYGGSGMQKPSLDTAITYMEKCRTLEPYFVQNYLDLAKAYKQDNKPAKSIEVLNKLVKLPSRTQDDIALKAEGKALLDATL</sequence>
<keyword evidence="9" id="KW-0732">Signal</keyword>
<dbReference type="InterPro" id="IPR011990">
    <property type="entry name" value="TPR-like_helical_dom_sf"/>
</dbReference>
<dbReference type="KEGG" id="fln:FLA_2410"/>
<accession>A0A173MFN1</accession>
<protein>
    <recommendedName>
        <fullName evidence="7">Regulator of microtubule dynamics protein 1</fullName>
    </recommendedName>
    <alternativeName>
        <fullName evidence="8">Protein FAM82B</fullName>
    </alternativeName>
</protein>
<evidence type="ECO:0000256" key="5">
    <source>
        <dbReference type="ARBA" id="ARBA00022803"/>
    </source>
</evidence>
<evidence type="ECO:0000256" key="2">
    <source>
        <dbReference type="ARBA" id="ARBA00011375"/>
    </source>
</evidence>
<evidence type="ECO:0000256" key="6">
    <source>
        <dbReference type="ARBA" id="ARBA00023212"/>
    </source>
</evidence>
<comment type="subunit">
    <text evidence="2">Interacts with microtubules.</text>
</comment>
<dbReference type="EMBL" id="FTOR01000007">
    <property type="protein sequence ID" value="SIT26782.1"/>
    <property type="molecule type" value="Genomic_DNA"/>
</dbReference>
<feature type="chain" id="PRO_5011763350" description="Regulator of microtubule dynamics protein 1" evidence="9">
    <location>
        <begin position="22"/>
        <end position="255"/>
    </location>
</feature>
<keyword evidence="4" id="KW-0677">Repeat</keyword>
<keyword evidence="5" id="KW-0802">TPR repeat</keyword>
<evidence type="ECO:0000256" key="3">
    <source>
        <dbReference type="ARBA" id="ARBA00022490"/>
    </source>
</evidence>
<evidence type="ECO:0000313" key="10">
    <source>
        <dbReference type="EMBL" id="SIT26782.1"/>
    </source>
</evidence>
<dbReference type="Gene3D" id="1.25.40.10">
    <property type="entry name" value="Tetratricopeptide repeat domain"/>
    <property type="match status" value="1"/>
</dbReference>
<name>A0A173MFN1_9BACT</name>
<evidence type="ECO:0000313" key="11">
    <source>
        <dbReference type="Proteomes" id="UP000186917"/>
    </source>
</evidence>
<dbReference type="STRING" id="477680.SAMN05421788_10752"/>
<dbReference type="InterPro" id="IPR049039">
    <property type="entry name" value="RMD1-3_a_helical_rpt"/>
</dbReference>
<comment type="subcellular location">
    <subcellularLocation>
        <location evidence="1">Cytoplasm</location>
        <location evidence="1">Cytoskeleton</location>
    </subcellularLocation>
</comment>
<evidence type="ECO:0000256" key="1">
    <source>
        <dbReference type="ARBA" id="ARBA00004245"/>
    </source>
</evidence>
<dbReference type="PANTHER" id="PTHR16056:SF16">
    <property type="entry name" value="REGULATOR OF MICROTUBULE DYNAMICS PROTEIN 1"/>
    <property type="match status" value="1"/>
</dbReference>
<reference evidence="11" key="1">
    <citation type="submission" date="2017-01" db="EMBL/GenBank/DDBJ databases">
        <authorList>
            <person name="Varghese N."/>
            <person name="Submissions S."/>
        </authorList>
    </citation>
    <scope>NUCLEOTIDE SEQUENCE [LARGE SCALE GENOMIC DNA]</scope>
    <source>
        <strain evidence="11">DSM 21054</strain>
    </source>
</reference>